<feature type="region of interest" description="Disordered" evidence="1">
    <location>
        <begin position="74"/>
        <end position="118"/>
    </location>
</feature>
<accession>A0AAV7U5A6</accession>
<feature type="region of interest" description="Disordered" evidence="1">
    <location>
        <begin position="37"/>
        <end position="60"/>
    </location>
</feature>
<gene>
    <name evidence="2" type="ORF">NDU88_000893</name>
</gene>
<organism evidence="2 3">
    <name type="scientific">Pleurodeles waltl</name>
    <name type="common">Iberian ribbed newt</name>
    <dbReference type="NCBI Taxonomy" id="8319"/>
    <lineage>
        <taxon>Eukaryota</taxon>
        <taxon>Metazoa</taxon>
        <taxon>Chordata</taxon>
        <taxon>Craniata</taxon>
        <taxon>Vertebrata</taxon>
        <taxon>Euteleostomi</taxon>
        <taxon>Amphibia</taxon>
        <taxon>Batrachia</taxon>
        <taxon>Caudata</taxon>
        <taxon>Salamandroidea</taxon>
        <taxon>Salamandridae</taxon>
        <taxon>Pleurodelinae</taxon>
        <taxon>Pleurodeles</taxon>
    </lineage>
</organism>
<evidence type="ECO:0000256" key="1">
    <source>
        <dbReference type="SAM" id="MobiDB-lite"/>
    </source>
</evidence>
<keyword evidence="3" id="KW-1185">Reference proteome</keyword>
<protein>
    <submittedName>
        <fullName evidence="2">Uncharacterized protein</fullName>
    </submittedName>
</protein>
<proteinExistence type="predicted"/>
<dbReference type="Proteomes" id="UP001066276">
    <property type="component" value="Chromosome 3_1"/>
</dbReference>
<evidence type="ECO:0000313" key="2">
    <source>
        <dbReference type="EMBL" id="KAJ1184083.1"/>
    </source>
</evidence>
<dbReference type="EMBL" id="JANPWB010000005">
    <property type="protein sequence ID" value="KAJ1184083.1"/>
    <property type="molecule type" value="Genomic_DNA"/>
</dbReference>
<sequence length="118" mass="11939">MKCPSQWPLGTIKVPGIAVVWKVGAPGRVPGVLSPAPLLLGQTPHSPGLSAAGGRSRDRPRHEVLSAISVYSLHPTLGPGRGSGGGGAGAPLPGRRCPSQARDPGRWASGQLRGSASE</sequence>
<comment type="caution">
    <text evidence="2">The sequence shown here is derived from an EMBL/GenBank/DDBJ whole genome shotgun (WGS) entry which is preliminary data.</text>
</comment>
<dbReference type="AlphaFoldDB" id="A0AAV7U5A6"/>
<feature type="compositionally biased region" description="Gly residues" evidence="1">
    <location>
        <begin position="79"/>
        <end position="89"/>
    </location>
</feature>
<reference evidence="2" key="1">
    <citation type="journal article" date="2022" name="bioRxiv">
        <title>Sequencing and chromosome-scale assembly of the giantPleurodeles waltlgenome.</title>
        <authorList>
            <person name="Brown T."/>
            <person name="Elewa A."/>
            <person name="Iarovenko S."/>
            <person name="Subramanian E."/>
            <person name="Araus A.J."/>
            <person name="Petzold A."/>
            <person name="Susuki M."/>
            <person name="Suzuki K.-i.T."/>
            <person name="Hayashi T."/>
            <person name="Toyoda A."/>
            <person name="Oliveira C."/>
            <person name="Osipova E."/>
            <person name="Leigh N.D."/>
            <person name="Simon A."/>
            <person name="Yun M.H."/>
        </authorList>
    </citation>
    <scope>NUCLEOTIDE SEQUENCE</scope>
    <source>
        <strain evidence="2">20211129_DDA</strain>
        <tissue evidence="2">Liver</tissue>
    </source>
</reference>
<evidence type="ECO:0000313" key="3">
    <source>
        <dbReference type="Proteomes" id="UP001066276"/>
    </source>
</evidence>
<name>A0AAV7U5A6_PLEWA</name>